<dbReference type="AlphaFoldDB" id="A0A7W7CHZ2"/>
<dbReference type="Gene3D" id="3.40.50.1820">
    <property type="entry name" value="alpha/beta hydrolase"/>
    <property type="match status" value="1"/>
</dbReference>
<dbReference type="InterPro" id="IPR000073">
    <property type="entry name" value="AB_hydrolase_1"/>
</dbReference>
<proteinExistence type="predicted"/>
<dbReference type="GO" id="GO:0003824">
    <property type="term" value="F:catalytic activity"/>
    <property type="evidence" value="ECO:0007669"/>
    <property type="project" value="UniProtKB-ARBA"/>
</dbReference>
<dbReference type="SUPFAM" id="SSF53474">
    <property type="entry name" value="alpha/beta-Hydrolases"/>
    <property type="match status" value="1"/>
</dbReference>
<organism evidence="2 3">
    <name type="scientific">Crossiella cryophila</name>
    <dbReference type="NCBI Taxonomy" id="43355"/>
    <lineage>
        <taxon>Bacteria</taxon>
        <taxon>Bacillati</taxon>
        <taxon>Actinomycetota</taxon>
        <taxon>Actinomycetes</taxon>
        <taxon>Pseudonocardiales</taxon>
        <taxon>Pseudonocardiaceae</taxon>
        <taxon>Crossiella</taxon>
    </lineage>
</organism>
<reference evidence="2 3" key="1">
    <citation type="submission" date="2020-08" db="EMBL/GenBank/DDBJ databases">
        <title>Sequencing the genomes of 1000 actinobacteria strains.</title>
        <authorList>
            <person name="Klenk H.-P."/>
        </authorList>
    </citation>
    <scope>NUCLEOTIDE SEQUENCE [LARGE SCALE GENOMIC DNA]</scope>
    <source>
        <strain evidence="2 3">DSM 44230</strain>
    </source>
</reference>
<keyword evidence="3" id="KW-1185">Reference proteome</keyword>
<accession>A0A7W7CHZ2</accession>
<dbReference type="InterPro" id="IPR029058">
    <property type="entry name" value="AB_hydrolase_fold"/>
</dbReference>
<sequence length="135" mass="13897">MTVDLRGHGRSAAAPWPWPGALADLSAVVDGLRSAAPAVIGHSLGGIVAALWAAGHPDCPLAVNLDGHTNPARPEHYAAPDPDSAHRALRGFLDAELAAAAAATPLLELIRIESGHDVHRERPAVVAALVNRLTG</sequence>
<name>A0A7W7CHZ2_9PSEU</name>
<dbReference type="Pfam" id="PF00561">
    <property type="entry name" value="Abhydrolase_1"/>
    <property type="match status" value="1"/>
</dbReference>
<comment type="caution">
    <text evidence="2">The sequence shown here is derived from an EMBL/GenBank/DDBJ whole genome shotgun (WGS) entry which is preliminary data.</text>
</comment>
<dbReference type="Proteomes" id="UP000533598">
    <property type="component" value="Unassembled WGS sequence"/>
</dbReference>
<evidence type="ECO:0000259" key="1">
    <source>
        <dbReference type="Pfam" id="PF00561"/>
    </source>
</evidence>
<evidence type="ECO:0000313" key="3">
    <source>
        <dbReference type="Proteomes" id="UP000533598"/>
    </source>
</evidence>
<protein>
    <submittedName>
        <fullName evidence="2">Pimeloyl-ACP methyl ester carboxylesterase</fullName>
    </submittedName>
</protein>
<dbReference type="EMBL" id="JACHMH010000001">
    <property type="protein sequence ID" value="MBB4681465.1"/>
    <property type="molecule type" value="Genomic_DNA"/>
</dbReference>
<feature type="domain" description="AB hydrolase-1" evidence="1">
    <location>
        <begin position="2"/>
        <end position="67"/>
    </location>
</feature>
<gene>
    <name evidence="2" type="ORF">HNR67_007583</name>
</gene>
<evidence type="ECO:0000313" key="2">
    <source>
        <dbReference type="EMBL" id="MBB4681465.1"/>
    </source>
</evidence>